<feature type="binding site" evidence="12">
    <location>
        <position position="134"/>
    </location>
    <ligand>
        <name>FAD</name>
        <dbReference type="ChEBI" id="CHEBI:57692"/>
    </ligand>
</feature>
<dbReference type="InterPro" id="IPR008333">
    <property type="entry name" value="Cbr1-like_FAD-bd_dom"/>
</dbReference>
<dbReference type="PRINTS" id="PR00371">
    <property type="entry name" value="FPNCR"/>
</dbReference>
<dbReference type="InterPro" id="IPR017938">
    <property type="entry name" value="Riboflavin_synthase-like_b-brl"/>
</dbReference>
<keyword evidence="10" id="KW-1207">Sterol metabolism</keyword>
<dbReference type="PRINTS" id="PR00406">
    <property type="entry name" value="CYTB5RDTASE"/>
</dbReference>
<evidence type="ECO:0000256" key="6">
    <source>
        <dbReference type="ARBA" id="ARBA00022955"/>
    </source>
</evidence>
<keyword evidence="9 13" id="KW-0520">NAD</keyword>
<gene>
    <name evidence="16" type="primary">NB5R2</name>
</gene>
<evidence type="ECO:0000256" key="5">
    <source>
        <dbReference type="ARBA" id="ARBA00022827"/>
    </source>
</evidence>
<feature type="binding site" evidence="12">
    <location>
        <position position="122"/>
    </location>
    <ligand>
        <name>FAD</name>
        <dbReference type="ChEBI" id="CHEBI:57692"/>
    </ligand>
</feature>
<evidence type="ECO:0000259" key="15">
    <source>
        <dbReference type="PROSITE" id="PS51384"/>
    </source>
</evidence>
<evidence type="ECO:0000256" key="14">
    <source>
        <dbReference type="SAM" id="Phobius"/>
    </source>
</evidence>
<feature type="binding site" evidence="12">
    <location>
        <position position="117"/>
    </location>
    <ligand>
        <name>FAD</name>
        <dbReference type="ChEBI" id="CHEBI:57692"/>
    </ligand>
</feature>
<feature type="binding site" evidence="12">
    <location>
        <position position="119"/>
    </location>
    <ligand>
        <name>FAD</name>
        <dbReference type="ChEBI" id="CHEBI:57692"/>
    </ligand>
</feature>
<dbReference type="SUPFAM" id="SSF52343">
    <property type="entry name" value="Ferredoxin reductase-like, C-terminal NADP-linked domain"/>
    <property type="match status" value="1"/>
</dbReference>
<dbReference type="FunFam" id="3.40.50.80:FF:000005">
    <property type="entry name" value="NADH-cytochrome b5 reductase"/>
    <property type="match status" value="1"/>
</dbReference>
<name>C1BQ70_CALRO</name>
<dbReference type="InterPro" id="IPR001709">
    <property type="entry name" value="Flavoprot_Pyr_Nucl_cyt_Rdtase"/>
</dbReference>
<dbReference type="FunFam" id="2.40.30.10:FF:000021">
    <property type="entry name" value="NADH-cytochrome b5 reductase"/>
    <property type="match status" value="1"/>
</dbReference>
<dbReference type="EMBL" id="BT076749">
    <property type="protein sequence ID" value="ACO11173.1"/>
    <property type="molecule type" value="mRNA"/>
</dbReference>
<evidence type="ECO:0000256" key="8">
    <source>
        <dbReference type="ARBA" id="ARBA00023011"/>
    </source>
</evidence>
<dbReference type="CDD" id="cd06183">
    <property type="entry name" value="cyt_b5_reduct_like"/>
    <property type="match status" value="1"/>
</dbReference>
<feature type="binding site" evidence="12">
    <location>
        <position position="99"/>
    </location>
    <ligand>
        <name>FAD</name>
        <dbReference type="ChEBI" id="CHEBI:57692"/>
    </ligand>
</feature>
<keyword evidence="14" id="KW-0812">Transmembrane</keyword>
<evidence type="ECO:0000256" key="4">
    <source>
        <dbReference type="ARBA" id="ARBA00022630"/>
    </source>
</evidence>
<dbReference type="GO" id="GO:0090524">
    <property type="term" value="F:cytochrome-b5 reductase activity, acting on NADH"/>
    <property type="evidence" value="ECO:0007669"/>
    <property type="project" value="UniProtKB-EC"/>
</dbReference>
<dbReference type="Pfam" id="PF00175">
    <property type="entry name" value="NAD_binding_1"/>
    <property type="match status" value="1"/>
</dbReference>
<sequence length="309" mass="34988">MDSLDRSKTGKMIPFIAAIGLLFATAALARYYFIKKRSKKITLLDSNVKYHLQLTEKISLSHDTRLFRFALPSEDHILGLPSGQHVYLSARIDGKLVVRPYTPTSNDDEHKGHMDLVVKVYFKNTHPKFPEGGKMSQYMNDLGIGECIDVRGPNGLLEYLGNSEFAIKANKNSTPNFSRKGHVAMIAGGTGITPMYQLITCMFRNPNDRTQISLLYANQTEEDILLRKELEALRTAHPDRFNIWYTLDRPEGDWKYGSGYINEDMIQDHLFSPGDDTITLMCGPPPMIKFACVANLEKLGHSEEQMFSF</sequence>
<evidence type="ECO:0000313" key="16">
    <source>
        <dbReference type="EMBL" id="ACO11173.1"/>
    </source>
</evidence>
<dbReference type="GO" id="GO:0005739">
    <property type="term" value="C:mitochondrion"/>
    <property type="evidence" value="ECO:0007669"/>
    <property type="project" value="TreeGrafter"/>
</dbReference>
<organism evidence="16">
    <name type="scientific">Caligus rogercresseyi</name>
    <name type="common">Sea louse</name>
    <dbReference type="NCBI Taxonomy" id="217165"/>
    <lineage>
        <taxon>Eukaryota</taxon>
        <taxon>Metazoa</taxon>
        <taxon>Ecdysozoa</taxon>
        <taxon>Arthropoda</taxon>
        <taxon>Crustacea</taxon>
        <taxon>Multicrustacea</taxon>
        <taxon>Hexanauplia</taxon>
        <taxon>Copepoda</taxon>
        <taxon>Siphonostomatoida</taxon>
        <taxon>Caligidae</taxon>
        <taxon>Caligus</taxon>
    </lineage>
</organism>
<dbReference type="GO" id="GO:0071949">
    <property type="term" value="F:FAD binding"/>
    <property type="evidence" value="ECO:0007669"/>
    <property type="project" value="TreeGrafter"/>
</dbReference>
<feature type="binding site" evidence="12">
    <location>
        <position position="136"/>
    </location>
    <ligand>
        <name>FAD</name>
        <dbReference type="ChEBI" id="CHEBI:57692"/>
    </ligand>
</feature>
<feature type="domain" description="FAD-binding FR-type" evidence="15">
    <location>
        <begin position="47"/>
        <end position="160"/>
    </location>
</feature>
<feature type="binding site" evidence="12">
    <location>
        <position position="100"/>
    </location>
    <ligand>
        <name>FAD</name>
        <dbReference type="ChEBI" id="CHEBI:57692"/>
    </ligand>
</feature>
<keyword evidence="11" id="KW-0753">Steroid metabolism</keyword>
<dbReference type="Pfam" id="PF00970">
    <property type="entry name" value="FAD_binding_6"/>
    <property type="match status" value="1"/>
</dbReference>
<dbReference type="Gene3D" id="3.40.50.80">
    <property type="entry name" value="Nucleotide-binding domain of ferredoxin-NADP reductase (FNR) module"/>
    <property type="match status" value="1"/>
</dbReference>
<dbReference type="PANTHER" id="PTHR19370">
    <property type="entry name" value="NADH-CYTOCHROME B5 REDUCTASE"/>
    <property type="match status" value="1"/>
</dbReference>
<keyword evidence="4 12" id="KW-0285">Flavoprotein</keyword>
<evidence type="ECO:0000256" key="9">
    <source>
        <dbReference type="ARBA" id="ARBA00023027"/>
    </source>
</evidence>
<evidence type="ECO:0000256" key="10">
    <source>
        <dbReference type="ARBA" id="ARBA00023166"/>
    </source>
</evidence>
<keyword evidence="3" id="KW-0444">Lipid biosynthesis</keyword>
<keyword evidence="5 12" id="KW-0274">FAD</keyword>
<comment type="catalytic activity">
    <reaction evidence="13">
        <text>2 Fe(III)-[cytochrome b5] + NADH = 2 Fe(II)-[cytochrome b5] + NAD(+) + H(+)</text>
        <dbReference type="Rhea" id="RHEA:46680"/>
        <dbReference type="Rhea" id="RHEA-COMP:10438"/>
        <dbReference type="Rhea" id="RHEA-COMP:10439"/>
        <dbReference type="ChEBI" id="CHEBI:15378"/>
        <dbReference type="ChEBI" id="CHEBI:29033"/>
        <dbReference type="ChEBI" id="CHEBI:29034"/>
        <dbReference type="ChEBI" id="CHEBI:57540"/>
        <dbReference type="ChEBI" id="CHEBI:57945"/>
        <dbReference type="EC" id="1.6.2.2"/>
    </reaction>
</comment>
<dbReference type="PANTHER" id="PTHR19370:SF185">
    <property type="entry name" value="NADH-CYTOCHROME B5 REDUCTASE"/>
    <property type="match status" value="1"/>
</dbReference>
<dbReference type="SUPFAM" id="SSF63380">
    <property type="entry name" value="Riboflavin synthase domain-like"/>
    <property type="match status" value="1"/>
</dbReference>
<keyword evidence="7 13" id="KW-0560">Oxidoreductase</keyword>
<evidence type="ECO:0000256" key="2">
    <source>
        <dbReference type="ARBA" id="ARBA00006105"/>
    </source>
</evidence>
<evidence type="ECO:0000256" key="12">
    <source>
        <dbReference type="PIRSR" id="PIRSR601834-1"/>
    </source>
</evidence>
<evidence type="ECO:0000256" key="11">
    <source>
        <dbReference type="ARBA" id="ARBA00023221"/>
    </source>
</evidence>
<dbReference type="Gene3D" id="2.40.30.10">
    <property type="entry name" value="Translation factors"/>
    <property type="match status" value="1"/>
</dbReference>
<keyword evidence="6" id="KW-0752">Steroid biosynthesis</keyword>
<evidence type="ECO:0000256" key="7">
    <source>
        <dbReference type="ARBA" id="ARBA00023002"/>
    </source>
</evidence>
<keyword evidence="8" id="KW-0756">Sterol biosynthesis</keyword>
<dbReference type="EC" id="1.6.2.2" evidence="13"/>
<evidence type="ECO:0000256" key="3">
    <source>
        <dbReference type="ARBA" id="ARBA00022516"/>
    </source>
</evidence>
<reference evidence="16" key="1">
    <citation type="submission" date="2009-03" db="EMBL/GenBank/DDBJ databases">
        <title>Caligus rogercresseyi ESTs and full-length cDNAs.</title>
        <authorList>
            <person name="Yasuike M."/>
            <person name="von Schalburg K."/>
            <person name="Cooper G."/>
            <person name="Leong J."/>
            <person name="Jones S.R.M."/>
            <person name="Koop B.F."/>
        </authorList>
    </citation>
    <scope>NUCLEOTIDE SEQUENCE</scope>
    <source>
        <tissue evidence="16">Whole tissue</tissue>
    </source>
</reference>
<comment type="similarity">
    <text evidence="2 13">Belongs to the flavoprotein pyridine nucleotide cytochrome reductase family.</text>
</comment>
<dbReference type="AlphaFoldDB" id="C1BQ70"/>
<keyword evidence="14" id="KW-0472">Membrane</keyword>
<evidence type="ECO:0000256" key="13">
    <source>
        <dbReference type="RuleBase" id="RU361226"/>
    </source>
</evidence>
<feature type="binding site" evidence="12">
    <location>
        <position position="135"/>
    </location>
    <ligand>
        <name>FAD</name>
        <dbReference type="ChEBI" id="CHEBI:57692"/>
    </ligand>
</feature>
<dbReference type="InterPro" id="IPR017927">
    <property type="entry name" value="FAD-bd_FR_type"/>
</dbReference>
<protein>
    <recommendedName>
        <fullName evidence="13">NADH-cytochrome b5 reductase</fullName>
        <ecNumber evidence="13">1.6.2.2</ecNumber>
    </recommendedName>
</protein>
<dbReference type="InterPro" id="IPR039261">
    <property type="entry name" value="FNR_nucleotide-bd"/>
</dbReference>
<dbReference type="InterPro" id="IPR001834">
    <property type="entry name" value="CBR-like"/>
</dbReference>
<feature type="binding site" evidence="12">
    <location>
        <position position="193"/>
    </location>
    <ligand>
        <name>FAD</name>
        <dbReference type="ChEBI" id="CHEBI:57692"/>
    </ligand>
</feature>
<keyword evidence="6" id="KW-0443">Lipid metabolism</keyword>
<dbReference type="GO" id="GO:0016126">
    <property type="term" value="P:sterol biosynthetic process"/>
    <property type="evidence" value="ECO:0007669"/>
    <property type="project" value="UniProtKB-KW"/>
</dbReference>
<comment type="cofactor">
    <cofactor evidence="1 12 13">
        <name>FAD</name>
        <dbReference type="ChEBI" id="CHEBI:57692"/>
    </cofactor>
</comment>
<dbReference type="InterPro" id="IPR001433">
    <property type="entry name" value="OxRdtase_FAD/NAD-bd"/>
</dbReference>
<dbReference type="PROSITE" id="PS51384">
    <property type="entry name" value="FAD_FR"/>
    <property type="match status" value="1"/>
</dbReference>
<feature type="transmembrane region" description="Helical" evidence="14">
    <location>
        <begin position="12"/>
        <end position="33"/>
    </location>
</feature>
<feature type="binding site" evidence="12">
    <location>
        <position position="101"/>
    </location>
    <ligand>
        <name>FAD</name>
        <dbReference type="ChEBI" id="CHEBI:57692"/>
    </ligand>
</feature>
<evidence type="ECO:0000256" key="1">
    <source>
        <dbReference type="ARBA" id="ARBA00001974"/>
    </source>
</evidence>
<accession>C1BQ70</accession>
<proteinExistence type="evidence at transcript level"/>
<keyword evidence="14" id="KW-1133">Transmembrane helix</keyword>